<evidence type="ECO:0000256" key="5">
    <source>
        <dbReference type="ARBA" id="ARBA00023163"/>
    </source>
</evidence>
<sequence length="962" mass="104326">MWRIKLQASTRLPTSLPFSTSTQRIYTSASHLSLGIKRLPVFVNVLSFLVGPTVRGIPSPGMKRTVDGGYKQPSDQPPRPIVPAPVSNETSLPDASPPAPEDTLPHDRPPLNLTAPVSTGAVPQISSIVSVPISSGSVATGRDRAVKACRNCRRQKVRCEGAEHAPCKRCRSSKIECIFDRKEIDPDDLAWRQAVESRLDSFGKTLDTILEFMKAQTGAAGPAAYAGIPPVASSVGQVSQGASPQSVPRSTPRNLSPRQSFVPDPLPPPPGSSASLASEHMKAAPSSRHQFPGQTPIQQMVGQAPPQGLPYADMQAMSSGYIPPVGMSSIPPQQVQQAVQFPTQNPPGQSWNPYEQLTSPPNTVPGSHYPAFQVPGTIPQAYPDNLNMSAAMNAFQAQHSQIPSAVAGSPGNQVAPRPPSSQQDLITKGSLTYEQASILYTFFHQRISPFLFGFMITSGSLPELRQRSPLLLAAICAVSSLYCQELTHLFSVCKMELEELTTALLFAPASGQDFSSPEYIDTVIALCVASLWMGEAGWHMSGIAARLAVQCGLQKSFQSVVQEKAAIQSANVLAGGSAGGSPVQPNGVVTKKQPVSKDVSTEKLNKLRLWYLLFCIDRQQAVLSSRPPLLVQEEARHARILLEGTHDVHSDLRLVEQVELNVVLSKIMENSNNDMIPPQQWSSKTWESNFELDQWMVSWAVKLSPQKYNSAWPTKAVLLNYHYAKLFLNSGASVDGSKLSQNPLTAEHVDNVRGAVAAANSVLDLVANDSDVQFALAYVPCNFHTMLFQASRFLLKSLSNGIGDVVGGNATQREAKSIALVTRVAQIMRERTVTNKAVPFTLSQALTKLLAETVTKITPVPPEKVEPVPKRARIAAWPGSIPDYPAMNGSDTQVEARDTPDYPLSHPDDFETSPRAVVMTTRMMEGFSELTEWLFCIFGSAFVWGKYMKGLDNVSEEEGDIS</sequence>
<dbReference type="AlphaFoldDB" id="A0A0E9NP22"/>
<dbReference type="CDD" id="cd00067">
    <property type="entry name" value="GAL4"/>
    <property type="match status" value="1"/>
</dbReference>
<evidence type="ECO:0000313" key="9">
    <source>
        <dbReference type="EMBL" id="GAO51416.1"/>
    </source>
</evidence>
<evidence type="ECO:0000256" key="6">
    <source>
        <dbReference type="ARBA" id="ARBA00023242"/>
    </source>
</evidence>
<keyword evidence="5" id="KW-0804">Transcription</keyword>
<evidence type="ECO:0000256" key="3">
    <source>
        <dbReference type="ARBA" id="ARBA00023015"/>
    </source>
</evidence>
<dbReference type="InterPro" id="IPR051089">
    <property type="entry name" value="prtT"/>
</dbReference>
<feature type="region of interest" description="Disordered" evidence="7">
    <location>
        <begin position="57"/>
        <end position="110"/>
    </location>
</feature>
<feature type="domain" description="Zn(2)-C6 fungal-type" evidence="8">
    <location>
        <begin position="148"/>
        <end position="179"/>
    </location>
</feature>
<dbReference type="GO" id="GO:0008270">
    <property type="term" value="F:zinc ion binding"/>
    <property type="evidence" value="ECO:0007669"/>
    <property type="project" value="InterPro"/>
</dbReference>
<reference evidence="9 10" key="2">
    <citation type="journal article" date="2014" name="J. Gen. Appl. Microbiol.">
        <title>The early diverging ascomycetous budding yeast Saitoella complicata has three histone deacetylases belonging to the Clr6, Hos2, and Rpd3 lineages.</title>
        <authorList>
            <person name="Nishida H."/>
            <person name="Matsumoto T."/>
            <person name="Kondo S."/>
            <person name="Hamamoto M."/>
            <person name="Yoshikawa H."/>
        </authorList>
    </citation>
    <scope>NUCLEOTIDE SEQUENCE [LARGE SCALE GENOMIC DNA]</scope>
    <source>
        <strain evidence="9 10">NRRL Y-17804</strain>
    </source>
</reference>
<organism evidence="9 10">
    <name type="scientific">Saitoella complicata (strain BCRC 22490 / CBS 7301 / JCM 7358 / NBRC 10748 / NRRL Y-17804)</name>
    <dbReference type="NCBI Taxonomy" id="698492"/>
    <lineage>
        <taxon>Eukaryota</taxon>
        <taxon>Fungi</taxon>
        <taxon>Dikarya</taxon>
        <taxon>Ascomycota</taxon>
        <taxon>Taphrinomycotina</taxon>
        <taxon>Taphrinomycotina incertae sedis</taxon>
        <taxon>Saitoella</taxon>
    </lineage>
</organism>
<dbReference type="PANTHER" id="PTHR31845:SF17">
    <property type="entry name" value="ZN(II)2CYS6 TRANSCRIPTION FACTOR (EUROFUNG)"/>
    <property type="match status" value="1"/>
</dbReference>
<keyword evidence="6" id="KW-0539">Nucleus</keyword>
<dbReference type="OMA" id="RHCPDVN"/>
<dbReference type="SMART" id="SM00066">
    <property type="entry name" value="GAL4"/>
    <property type="match status" value="1"/>
</dbReference>
<dbReference type="Gene3D" id="4.10.240.10">
    <property type="entry name" value="Zn(2)-C6 fungal-type DNA-binding domain"/>
    <property type="match status" value="1"/>
</dbReference>
<evidence type="ECO:0000256" key="7">
    <source>
        <dbReference type="SAM" id="MobiDB-lite"/>
    </source>
</evidence>
<keyword evidence="4" id="KW-0238">DNA-binding</keyword>
<dbReference type="InterPro" id="IPR001138">
    <property type="entry name" value="Zn2Cys6_DnaBD"/>
</dbReference>
<dbReference type="PROSITE" id="PS00463">
    <property type="entry name" value="ZN2_CY6_FUNGAL_1"/>
    <property type="match status" value="1"/>
</dbReference>
<dbReference type="GO" id="GO:0005634">
    <property type="term" value="C:nucleus"/>
    <property type="evidence" value="ECO:0007669"/>
    <property type="project" value="UniProtKB-SubCell"/>
</dbReference>
<evidence type="ECO:0000313" key="10">
    <source>
        <dbReference type="Proteomes" id="UP000033140"/>
    </source>
</evidence>
<dbReference type="InterPro" id="IPR007219">
    <property type="entry name" value="XnlR_reg_dom"/>
</dbReference>
<dbReference type="STRING" id="698492.A0A0E9NP22"/>
<evidence type="ECO:0000256" key="2">
    <source>
        <dbReference type="ARBA" id="ARBA00022723"/>
    </source>
</evidence>
<dbReference type="PANTHER" id="PTHR31845">
    <property type="entry name" value="FINGER DOMAIN PROTEIN, PUTATIVE-RELATED"/>
    <property type="match status" value="1"/>
</dbReference>
<dbReference type="GO" id="GO:0000981">
    <property type="term" value="F:DNA-binding transcription factor activity, RNA polymerase II-specific"/>
    <property type="evidence" value="ECO:0007669"/>
    <property type="project" value="InterPro"/>
</dbReference>
<keyword evidence="10" id="KW-1185">Reference proteome</keyword>
<protein>
    <recommendedName>
        <fullName evidence="8">Zn(2)-C6 fungal-type domain-containing protein</fullName>
    </recommendedName>
</protein>
<feature type="region of interest" description="Disordered" evidence="7">
    <location>
        <begin position="234"/>
        <end position="291"/>
    </location>
</feature>
<reference evidence="9 10" key="3">
    <citation type="journal article" date="2015" name="Genome Announc.">
        <title>Draft Genome Sequence of the Archiascomycetous Yeast Saitoella complicata.</title>
        <authorList>
            <person name="Yamauchi K."/>
            <person name="Kondo S."/>
            <person name="Hamamoto M."/>
            <person name="Takahashi Y."/>
            <person name="Ogura Y."/>
            <person name="Hayashi T."/>
            <person name="Nishida H."/>
        </authorList>
    </citation>
    <scope>NUCLEOTIDE SEQUENCE [LARGE SCALE GENOMIC DNA]</scope>
    <source>
        <strain evidence="9 10">NRRL Y-17804</strain>
    </source>
</reference>
<dbReference type="Pfam" id="PF00172">
    <property type="entry name" value="Zn_clus"/>
    <property type="match status" value="1"/>
</dbReference>
<dbReference type="SUPFAM" id="SSF57701">
    <property type="entry name" value="Zn2/Cys6 DNA-binding domain"/>
    <property type="match status" value="1"/>
</dbReference>
<keyword evidence="3" id="KW-0805">Transcription regulation</keyword>
<feature type="region of interest" description="Disordered" evidence="7">
    <location>
        <begin position="886"/>
        <end position="909"/>
    </location>
</feature>
<dbReference type="EMBL" id="BACD03000045">
    <property type="protein sequence ID" value="GAO51416.1"/>
    <property type="molecule type" value="Genomic_DNA"/>
</dbReference>
<name>A0A0E9NP22_SAICN</name>
<proteinExistence type="predicted"/>
<accession>A0A0E9NP22</accession>
<dbReference type="Proteomes" id="UP000033140">
    <property type="component" value="Unassembled WGS sequence"/>
</dbReference>
<dbReference type="InterPro" id="IPR036864">
    <property type="entry name" value="Zn2-C6_fun-type_DNA-bd_sf"/>
</dbReference>
<dbReference type="SMART" id="SM00906">
    <property type="entry name" value="Fungal_trans"/>
    <property type="match status" value="1"/>
</dbReference>
<dbReference type="CDD" id="cd12148">
    <property type="entry name" value="fungal_TF_MHR"/>
    <property type="match status" value="1"/>
</dbReference>
<dbReference type="GO" id="GO:0006351">
    <property type="term" value="P:DNA-templated transcription"/>
    <property type="evidence" value="ECO:0007669"/>
    <property type="project" value="InterPro"/>
</dbReference>
<feature type="compositionally biased region" description="Polar residues" evidence="7">
    <location>
        <begin position="234"/>
        <end position="259"/>
    </location>
</feature>
<comment type="caution">
    <text evidence="9">The sequence shown here is derived from an EMBL/GenBank/DDBJ whole genome shotgun (WGS) entry which is preliminary data.</text>
</comment>
<dbReference type="PROSITE" id="PS50048">
    <property type="entry name" value="ZN2_CY6_FUNGAL_2"/>
    <property type="match status" value="1"/>
</dbReference>
<evidence type="ECO:0000256" key="1">
    <source>
        <dbReference type="ARBA" id="ARBA00004123"/>
    </source>
</evidence>
<dbReference type="Pfam" id="PF04082">
    <property type="entry name" value="Fungal_trans"/>
    <property type="match status" value="1"/>
</dbReference>
<gene>
    <name evidence="9" type="ORF">G7K_5517-t1</name>
</gene>
<evidence type="ECO:0000259" key="8">
    <source>
        <dbReference type="PROSITE" id="PS50048"/>
    </source>
</evidence>
<dbReference type="GO" id="GO:0000976">
    <property type="term" value="F:transcription cis-regulatory region binding"/>
    <property type="evidence" value="ECO:0007669"/>
    <property type="project" value="TreeGrafter"/>
</dbReference>
<keyword evidence="2" id="KW-0479">Metal-binding</keyword>
<comment type="subcellular location">
    <subcellularLocation>
        <location evidence="1">Nucleus</location>
    </subcellularLocation>
</comment>
<evidence type="ECO:0000256" key="4">
    <source>
        <dbReference type="ARBA" id="ARBA00023125"/>
    </source>
</evidence>
<reference evidence="9 10" key="1">
    <citation type="journal article" date="2011" name="J. Gen. Appl. Microbiol.">
        <title>Draft genome sequencing of the enigmatic yeast Saitoella complicata.</title>
        <authorList>
            <person name="Nishida H."/>
            <person name="Hamamoto M."/>
            <person name="Sugiyama J."/>
        </authorList>
    </citation>
    <scope>NUCLEOTIDE SEQUENCE [LARGE SCALE GENOMIC DNA]</scope>
    <source>
        <strain evidence="9 10">NRRL Y-17804</strain>
    </source>
</reference>